<name>A0A2A5WS78_9GAMM</name>
<dbReference type="InterPro" id="IPR001753">
    <property type="entry name" value="Enoyl-CoA_hydra/iso"/>
</dbReference>
<proteinExistence type="inferred from homology"/>
<dbReference type="InterPro" id="IPR029045">
    <property type="entry name" value="ClpP/crotonase-like_dom_sf"/>
</dbReference>
<dbReference type="AlphaFoldDB" id="A0A2A5WS78"/>
<evidence type="ECO:0000313" key="2">
    <source>
        <dbReference type="EMBL" id="PDH39322.1"/>
    </source>
</evidence>
<sequence length="264" mass="28584">MVRAPFGHKSFGIREVVMADDVVLVEKTPVEDGTGYSEIVINRPDRRNALIPEAAEGVINALEDIDQDDNISAVILRGQGGYFCSGIDLKALQSGASMGSARKDAIRQMHLAFYHYRKPLIAAFEGFGINAGCALALACDLVVAGESSFIQIGEIQQGAPIPMNAAWMRLKLPEFVLARMALLGDRITGPEMFRLGVATECVPDDEVLSRSREMAARIAGFPAGGAINIKQSIVGQRQLPNVEQWFTSPRSNALQTAKMLEPDP</sequence>
<protein>
    <submittedName>
        <fullName evidence="2">Enoyl-CoA hydratase</fullName>
    </submittedName>
</protein>
<gene>
    <name evidence="2" type="ORF">CNE99_05865</name>
</gene>
<dbReference type="Pfam" id="PF00378">
    <property type="entry name" value="ECH_1"/>
    <property type="match status" value="1"/>
</dbReference>
<dbReference type="GO" id="GO:0003824">
    <property type="term" value="F:catalytic activity"/>
    <property type="evidence" value="ECO:0007669"/>
    <property type="project" value="UniProtKB-ARBA"/>
</dbReference>
<evidence type="ECO:0000313" key="3">
    <source>
        <dbReference type="Proteomes" id="UP000219327"/>
    </source>
</evidence>
<organism evidence="2 3">
    <name type="scientific">OM182 bacterium MED-G24</name>
    <dbReference type="NCBI Taxonomy" id="1986255"/>
    <lineage>
        <taxon>Bacteria</taxon>
        <taxon>Pseudomonadati</taxon>
        <taxon>Pseudomonadota</taxon>
        <taxon>Gammaproteobacteria</taxon>
        <taxon>OMG group</taxon>
        <taxon>OM182 clade</taxon>
    </lineage>
</organism>
<dbReference type="PANTHER" id="PTHR43802:SF1">
    <property type="entry name" value="IP11341P-RELATED"/>
    <property type="match status" value="1"/>
</dbReference>
<dbReference type="CDD" id="cd06558">
    <property type="entry name" value="crotonase-like"/>
    <property type="match status" value="1"/>
</dbReference>
<reference evidence="2 3" key="1">
    <citation type="submission" date="2017-08" db="EMBL/GenBank/DDBJ databases">
        <title>Fine stratification of microbial communities through a metagenomic profile of the photic zone.</title>
        <authorList>
            <person name="Haro-Moreno J.M."/>
            <person name="Lopez-Perez M."/>
            <person name="De La Torre J."/>
            <person name="Picazo A."/>
            <person name="Camacho A."/>
            <person name="Rodriguez-Valera F."/>
        </authorList>
    </citation>
    <scope>NUCLEOTIDE SEQUENCE [LARGE SCALE GENOMIC DNA]</scope>
    <source>
        <strain evidence="2">MED-G24</strain>
    </source>
</reference>
<dbReference type="SUPFAM" id="SSF52096">
    <property type="entry name" value="ClpP/crotonase"/>
    <property type="match status" value="1"/>
</dbReference>
<dbReference type="EMBL" id="NTKD01000026">
    <property type="protein sequence ID" value="PDH39322.1"/>
    <property type="molecule type" value="Genomic_DNA"/>
</dbReference>
<evidence type="ECO:0000256" key="1">
    <source>
        <dbReference type="ARBA" id="ARBA00005254"/>
    </source>
</evidence>
<accession>A0A2A5WS78</accession>
<dbReference type="Gene3D" id="3.90.226.10">
    <property type="entry name" value="2-enoyl-CoA Hydratase, Chain A, domain 1"/>
    <property type="match status" value="1"/>
</dbReference>
<comment type="caution">
    <text evidence="2">The sequence shown here is derived from an EMBL/GenBank/DDBJ whole genome shotgun (WGS) entry which is preliminary data.</text>
</comment>
<dbReference type="Proteomes" id="UP000219327">
    <property type="component" value="Unassembled WGS sequence"/>
</dbReference>
<dbReference type="PANTHER" id="PTHR43802">
    <property type="entry name" value="ENOYL-COA HYDRATASE"/>
    <property type="match status" value="1"/>
</dbReference>
<comment type="similarity">
    <text evidence="1">Belongs to the enoyl-CoA hydratase/isomerase family.</text>
</comment>